<evidence type="ECO:0000259" key="16">
    <source>
        <dbReference type="PROSITE" id="PS51731"/>
    </source>
</evidence>
<comment type="subcellular location">
    <subcellularLocation>
        <location evidence="2 15">Mitochondrion</location>
    </subcellularLocation>
</comment>
<comment type="pathway">
    <text evidence="3 15">Amino-acid biosynthesis; L-arginine biosynthesis; N(2)-acetyl-L-ornithine from L-glutamate: step 1/4.</text>
</comment>
<comment type="similarity">
    <text evidence="4 15">Belongs to the acetyltransferase family.</text>
</comment>
<dbReference type="GO" id="GO:0005759">
    <property type="term" value="C:mitochondrial matrix"/>
    <property type="evidence" value="ECO:0007669"/>
    <property type="project" value="TreeGrafter"/>
</dbReference>
<gene>
    <name evidence="17" type="ORF">G7Z17_g7134</name>
</gene>
<dbReference type="OrthoDB" id="5585968at2759"/>
<feature type="domain" description="N-acetyltransferase" evidence="16">
    <location>
        <begin position="484"/>
        <end position="652"/>
    </location>
</feature>
<dbReference type="GO" id="GO:0006526">
    <property type="term" value="P:L-arginine biosynthetic process"/>
    <property type="evidence" value="ECO:0007669"/>
    <property type="project" value="TreeGrafter"/>
</dbReference>
<evidence type="ECO:0000256" key="15">
    <source>
        <dbReference type="PIRNR" id="PIRNR007892"/>
    </source>
</evidence>
<dbReference type="FunFam" id="3.40.630.30:FF:000049">
    <property type="entry name" value="Amino-acid acetyltransferase, mitochondrial"/>
    <property type="match status" value="1"/>
</dbReference>
<dbReference type="Gene3D" id="3.40.1160.10">
    <property type="entry name" value="Acetylglutamate kinase-like"/>
    <property type="match status" value="1"/>
</dbReference>
<reference evidence="17" key="1">
    <citation type="submission" date="2020-03" db="EMBL/GenBank/DDBJ databases">
        <title>Draft Genome Sequence of Cylindrodendrum hubeiense.</title>
        <authorList>
            <person name="Buettner E."/>
            <person name="Kellner H."/>
        </authorList>
    </citation>
    <scope>NUCLEOTIDE SEQUENCE</scope>
    <source>
        <strain evidence="17">IHI 201604</strain>
    </source>
</reference>
<sequence length="662" mass="72471">MTCTRAWKKASSCGQCLHFTDSHLARGQARLQRHPQCLVPGITRGYASQAGSSNSPSRTGSGAARYMSGASVARARKRALDRDFIVSVLEVSATKRDAKGYLQKYTSKNPKSLAEAPKFVQGGEDQQTSSDAPQPLHVAIMKLRAPQEIDSETLRGVGKTVFQLRKLGLSSVVVVDCGLEESRLTAQDQVFRLCDAIDAFGEPGTRLVKDMFSQRVPASENSPSFLSADIQLEDGALLERILRDGKIPVIPSLVSRDVTYPSQPVDSNKIVLALTRYFAGLQFSDQTEPNGENVELARPNTVATVERIILLDPLGAIPATGRRAWHRFINIEQEYSSIMKELMGPDGSPSAEANPTKASVTAHAANLNLAKDALAMLPSTSSALITTPSAAANTHTQNSKASTSISPFDFGDMVTTRRKKNPLIHNLLTDKPVFSSSLPVPRAHMGGKPPASELMSVSTLLKRGMPLTIFPNPMVNPWRPPLPGGPRLRLTDNCVDLPRLVHLIEDSFGRKLDVEDYLNRVNDNLAGIIIAGEYEGGAILTWERPAGMDEQTAYEQGRLVPYLDKFAVLKKSQGSGGVADVVFNAMVRGCFPDGVCWRSRKDNPVNKWYFERSTGTEKLTGCNWTMFWTTPGLDSRHPTLLDYESVCREVEPSWADNKHILD</sequence>
<dbReference type="InterPro" id="IPR036393">
    <property type="entry name" value="AceGlu_kinase-like_sf"/>
</dbReference>
<keyword evidence="18" id="KW-1185">Reference proteome</keyword>
<keyword evidence="10 15" id="KW-0496">Mitochondrion</keyword>
<keyword evidence="9" id="KW-0809">Transit peptide</keyword>
<comment type="function">
    <text evidence="1 15">N-acetylglutamate synthase involved in arginine biosynthesis.</text>
</comment>
<evidence type="ECO:0000256" key="3">
    <source>
        <dbReference type="ARBA" id="ARBA00004925"/>
    </source>
</evidence>
<evidence type="ECO:0000256" key="14">
    <source>
        <dbReference type="ARBA" id="ARBA00048372"/>
    </source>
</evidence>
<dbReference type="AlphaFoldDB" id="A0A9P5LEG8"/>
<dbReference type="Proteomes" id="UP000722485">
    <property type="component" value="Unassembled WGS sequence"/>
</dbReference>
<evidence type="ECO:0000256" key="2">
    <source>
        <dbReference type="ARBA" id="ARBA00004173"/>
    </source>
</evidence>
<dbReference type="PANTHER" id="PTHR23342">
    <property type="entry name" value="N-ACETYLGLUTAMATE SYNTHASE"/>
    <property type="match status" value="1"/>
</dbReference>
<dbReference type="PROSITE" id="PS51731">
    <property type="entry name" value="GNAT_NAGS"/>
    <property type="match status" value="1"/>
</dbReference>
<comment type="catalytic activity">
    <reaction evidence="14 15">
        <text>L-glutamate + acetyl-CoA = N-acetyl-L-glutamate + CoA + H(+)</text>
        <dbReference type="Rhea" id="RHEA:24292"/>
        <dbReference type="ChEBI" id="CHEBI:15378"/>
        <dbReference type="ChEBI" id="CHEBI:29985"/>
        <dbReference type="ChEBI" id="CHEBI:44337"/>
        <dbReference type="ChEBI" id="CHEBI:57287"/>
        <dbReference type="ChEBI" id="CHEBI:57288"/>
        <dbReference type="EC" id="2.3.1.1"/>
    </reaction>
</comment>
<dbReference type="GO" id="GO:0004042">
    <property type="term" value="F:L-glutamate N-acetyltransferase activity"/>
    <property type="evidence" value="ECO:0007669"/>
    <property type="project" value="InterPro"/>
</dbReference>
<evidence type="ECO:0000256" key="1">
    <source>
        <dbReference type="ARBA" id="ARBA00002294"/>
    </source>
</evidence>
<proteinExistence type="inferred from homology"/>
<dbReference type="PANTHER" id="PTHR23342:SF4">
    <property type="entry name" value="AMINO-ACID ACETYLTRANSFERASE, MITOCHONDRIAL"/>
    <property type="match status" value="1"/>
</dbReference>
<dbReference type="Pfam" id="PF04768">
    <property type="entry name" value="NAT"/>
    <property type="match status" value="1"/>
</dbReference>
<evidence type="ECO:0000256" key="12">
    <source>
        <dbReference type="ARBA" id="ARBA00030346"/>
    </source>
</evidence>
<dbReference type="InterPro" id="IPR011190">
    <property type="entry name" value="GlcNAc_Synth_fun"/>
</dbReference>
<evidence type="ECO:0000256" key="9">
    <source>
        <dbReference type="ARBA" id="ARBA00022946"/>
    </source>
</evidence>
<dbReference type="EC" id="2.3.1.1" evidence="5 15"/>
<dbReference type="CDD" id="cd04266">
    <property type="entry name" value="DUF619-NAGS-FABP"/>
    <property type="match status" value="1"/>
</dbReference>
<evidence type="ECO:0000256" key="11">
    <source>
        <dbReference type="ARBA" id="ARBA00023315"/>
    </source>
</evidence>
<keyword evidence="7 15" id="KW-0028">Amino-acid biosynthesis</keyword>
<name>A0A9P5LEG8_9HYPO</name>
<dbReference type="InterPro" id="IPR006855">
    <property type="entry name" value="Vertebrate-like_GNAT_dom"/>
</dbReference>
<evidence type="ECO:0000256" key="8">
    <source>
        <dbReference type="ARBA" id="ARBA00022679"/>
    </source>
</evidence>
<keyword evidence="8 15" id="KW-0808">Transferase</keyword>
<organism evidence="17 18">
    <name type="scientific">Cylindrodendrum hubeiense</name>
    <dbReference type="NCBI Taxonomy" id="595255"/>
    <lineage>
        <taxon>Eukaryota</taxon>
        <taxon>Fungi</taxon>
        <taxon>Dikarya</taxon>
        <taxon>Ascomycota</taxon>
        <taxon>Pezizomycotina</taxon>
        <taxon>Sordariomycetes</taxon>
        <taxon>Hypocreomycetidae</taxon>
        <taxon>Hypocreales</taxon>
        <taxon>Nectriaceae</taxon>
        <taxon>Cylindrodendrum</taxon>
    </lineage>
</organism>
<dbReference type="Gene3D" id="3.40.630.30">
    <property type="match status" value="1"/>
</dbReference>
<accession>A0A9P5LEG8</accession>
<evidence type="ECO:0000256" key="6">
    <source>
        <dbReference type="ARBA" id="ARBA00018802"/>
    </source>
</evidence>
<dbReference type="PIRSF" id="PIRSF007892">
    <property type="entry name" value="NAGS_fungal"/>
    <property type="match status" value="1"/>
</dbReference>
<evidence type="ECO:0000256" key="10">
    <source>
        <dbReference type="ARBA" id="ARBA00023128"/>
    </source>
</evidence>
<keyword evidence="11 15" id="KW-0012">Acyltransferase</keyword>
<evidence type="ECO:0000256" key="5">
    <source>
        <dbReference type="ARBA" id="ARBA00012697"/>
    </source>
</evidence>
<evidence type="ECO:0000256" key="4">
    <source>
        <dbReference type="ARBA" id="ARBA00008694"/>
    </source>
</evidence>
<evidence type="ECO:0000313" key="18">
    <source>
        <dbReference type="Proteomes" id="UP000722485"/>
    </source>
</evidence>
<evidence type="ECO:0000256" key="13">
    <source>
        <dbReference type="ARBA" id="ARBA00033251"/>
    </source>
</evidence>
<dbReference type="GO" id="GO:0006592">
    <property type="term" value="P:ornithine biosynthetic process"/>
    <property type="evidence" value="ECO:0007669"/>
    <property type="project" value="TreeGrafter"/>
</dbReference>
<comment type="caution">
    <text evidence="17">The sequence shown here is derived from an EMBL/GenBank/DDBJ whole genome shotgun (WGS) entry which is preliminary data.</text>
</comment>
<protein>
    <recommendedName>
        <fullName evidence="6 15">Amino-acid acetyltransferase, mitochondrial</fullName>
        <ecNumber evidence="5 15">2.3.1.1</ecNumber>
    </recommendedName>
    <alternativeName>
        <fullName evidence="12 15">Glutamate N-acetyltransferase</fullName>
    </alternativeName>
    <alternativeName>
        <fullName evidence="13 15">N-acetylglutamate synthase</fullName>
    </alternativeName>
</protein>
<evidence type="ECO:0000256" key="7">
    <source>
        <dbReference type="ARBA" id="ARBA00022605"/>
    </source>
</evidence>
<evidence type="ECO:0000313" key="17">
    <source>
        <dbReference type="EMBL" id="KAF7548303.1"/>
    </source>
</evidence>
<dbReference type="EMBL" id="JAANBB010000152">
    <property type="protein sequence ID" value="KAF7548303.1"/>
    <property type="molecule type" value="Genomic_DNA"/>
</dbReference>